<keyword evidence="9 10" id="KW-0807">Transducer</keyword>
<proteinExistence type="inferred from homology"/>
<dbReference type="RefSeq" id="XP_026671141.1">
    <property type="nucleotide sequence ID" value="XM_026815340.1"/>
</dbReference>
<keyword evidence="8 10" id="KW-0675">Receptor</keyword>
<dbReference type="GO" id="GO:0007165">
    <property type="term" value="P:signal transduction"/>
    <property type="evidence" value="ECO:0007669"/>
    <property type="project" value="UniProtKB-KW"/>
</dbReference>
<dbReference type="AlphaFoldDB" id="A0AAJ7S4E3"/>
<evidence type="ECO:0000256" key="6">
    <source>
        <dbReference type="ARBA" id="ARBA00022989"/>
    </source>
</evidence>
<keyword evidence="3 10" id="KW-0716">Sensory transduction</keyword>
<sequence>MDFVTFEKRYLRATKRFSHWAGIWPDQNKCGKCIAWILIYLEMVSITVVQIARIVHFKNMDVFLDNLTLLSADITLFIKHGNYILNATEFKWLLKGMYQDWTVNRSDHEIAIMTKYVKRGALLTMFYLANAVVCTILFLQVPWTVRLIAKLKSYNTTPMIYIVPSYYFVDEADIFYFAQVHGSLAIITVLIVYGACDTIFTIIVQHACGLLAVAGYRFKHIEPGSINATTNSEEQITRTEKVHFSIQAHQRAIKYVEEIENVHATYLFLCMGLVVCCFTVTLVQVVSMEVSVEFYKECSFLFVQLMHLFYLTIQGQFVENVCENLHINIYEGLWYNANAKTQLLYVLALRRMLKPIRLTAGGLLNMNMQSFSEVIKASVSYYTVLR</sequence>
<evidence type="ECO:0000256" key="9">
    <source>
        <dbReference type="ARBA" id="ARBA00023224"/>
    </source>
</evidence>
<protein>
    <recommendedName>
        <fullName evidence="10">Odorant receptor</fullName>
    </recommendedName>
</protein>
<dbReference type="KEGG" id="ccal:108627093"/>
<dbReference type="Pfam" id="PF02949">
    <property type="entry name" value="7tm_6"/>
    <property type="match status" value="1"/>
</dbReference>
<keyword evidence="6 10" id="KW-1133">Transmembrane helix</keyword>
<keyword evidence="4 10" id="KW-0812">Transmembrane</keyword>
<comment type="caution">
    <text evidence="10">Lacks conserved residue(s) required for the propagation of feature annotation.</text>
</comment>
<dbReference type="PANTHER" id="PTHR21137">
    <property type="entry name" value="ODORANT RECEPTOR"/>
    <property type="match status" value="1"/>
</dbReference>
<dbReference type="GO" id="GO:0004984">
    <property type="term" value="F:olfactory receptor activity"/>
    <property type="evidence" value="ECO:0007669"/>
    <property type="project" value="InterPro"/>
</dbReference>
<feature type="transmembrane region" description="Helical" evidence="10">
    <location>
        <begin position="34"/>
        <end position="55"/>
    </location>
</feature>
<evidence type="ECO:0000256" key="2">
    <source>
        <dbReference type="ARBA" id="ARBA00022475"/>
    </source>
</evidence>
<evidence type="ECO:0000256" key="1">
    <source>
        <dbReference type="ARBA" id="ARBA00004651"/>
    </source>
</evidence>
<evidence type="ECO:0000313" key="11">
    <source>
        <dbReference type="Proteomes" id="UP000694925"/>
    </source>
</evidence>
<dbReference type="GO" id="GO:0005549">
    <property type="term" value="F:odorant binding"/>
    <property type="evidence" value="ECO:0007669"/>
    <property type="project" value="InterPro"/>
</dbReference>
<dbReference type="PANTHER" id="PTHR21137:SF35">
    <property type="entry name" value="ODORANT RECEPTOR 19A-RELATED"/>
    <property type="match status" value="1"/>
</dbReference>
<evidence type="ECO:0000256" key="3">
    <source>
        <dbReference type="ARBA" id="ARBA00022606"/>
    </source>
</evidence>
<accession>A0AAJ7S4E3</accession>
<name>A0AAJ7S4E3_9HYME</name>
<feature type="transmembrane region" description="Helical" evidence="10">
    <location>
        <begin position="121"/>
        <end position="143"/>
    </location>
</feature>
<feature type="transmembrane region" description="Helical" evidence="10">
    <location>
        <begin position="174"/>
        <end position="193"/>
    </location>
</feature>
<feature type="transmembrane region" description="Helical" evidence="10">
    <location>
        <begin position="264"/>
        <end position="286"/>
    </location>
</feature>
<dbReference type="GO" id="GO:0005886">
    <property type="term" value="C:plasma membrane"/>
    <property type="evidence" value="ECO:0007669"/>
    <property type="project" value="UniProtKB-SubCell"/>
</dbReference>
<reference evidence="12" key="1">
    <citation type="submission" date="2025-08" db="UniProtKB">
        <authorList>
            <consortium name="RefSeq"/>
        </authorList>
    </citation>
    <scope>IDENTIFICATION</scope>
    <source>
        <tissue evidence="12">Whole body</tissue>
    </source>
</reference>
<gene>
    <name evidence="12" type="primary">LOC108627093</name>
</gene>
<evidence type="ECO:0000313" key="12">
    <source>
        <dbReference type="RefSeq" id="XP_026671141.1"/>
    </source>
</evidence>
<evidence type="ECO:0000256" key="8">
    <source>
        <dbReference type="ARBA" id="ARBA00023170"/>
    </source>
</evidence>
<comment type="similarity">
    <text evidence="10">Belongs to the insect chemoreceptor superfamily. Heteromeric odorant receptor channel (TC 1.A.69) family.</text>
</comment>
<keyword evidence="7 10" id="KW-0472">Membrane</keyword>
<dbReference type="InterPro" id="IPR004117">
    <property type="entry name" value="7tm6_olfct_rcpt"/>
</dbReference>
<keyword evidence="11" id="KW-1185">Reference proteome</keyword>
<evidence type="ECO:0000256" key="10">
    <source>
        <dbReference type="RuleBase" id="RU351113"/>
    </source>
</evidence>
<dbReference type="Proteomes" id="UP000694925">
    <property type="component" value="Unplaced"/>
</dbReference>
<keyword evidence="5 10" id="KW-0552">Olfaction</keyword>
<comment type="subcellular location">
    <subcellularLocation>
        <location evidence="1 10">Cell membrane</location>
        <topology evidence="1 10">Multi-pass membrane protein</topology>
    </subcellularLocation>
</comment>
<dbReference type="GeneID" id="108627093"/>
<evidence type="ECO:0000256" key="5">
    <source>
        <dbReference type="ARBA" id="ARBA00022725"/>
    </source>
</evidence>
<evidence type="ECO:0000256" key="7">
    <source>
        <dbReference type="ARBA" id="ARBA00023136"/>
    </source>
</evidence>
<organism evidence="11 12">
    <name type="scientific">Ceratina calcarata</name>
    <dbReference type="NCBI Taxonomy" id="156304"/>
    <lineage>
        <taxon>Eukaryota</taxon>
        <taxon>Metazoa</taxon>
        <taxon>Ecdysozoa</taxon>
        <taxon>Arthropoda</taxon>
        <taxon>Hexapoda</taxon>
        <taxon>Insecta</taxon>
        <taxon>Pterygota</taxon>
        <taxon>Neoptera</taxon>
        <taxon>Endopterygota</taxon>
        <taxon>Hymenoptera</taxon>
        <taxon>Apocrita</taxon>
        <taxon>Aculeata</taxon>
        <taxon>Apoidea</taxon>
        <taxon>Anthophila</taxon>
        <taxon>Apidae</taxon>
        <taxon>Ceratina</taxon>
        <taxon>Zadontomerus</taxon>
    </lineage>
</organism>
<keyword evidence="2" id="KW-1003">Cell membrane</keyword>
<evidence type="ECO:0000256" key="4">
    <source>
        <dbReference type="ARBA" id="ARBA00022692"/>
    </source>
</evidence>